<name>A0ABW3UJA6_9BACL</name>
<organism evidence="1 2">
    <name type="scientific">Paenibacillus vulneris</name>
    <dbReference type="NCBI Taxonomy" id="1133364"/>
    <lineage>
        <taxon>Bacteria</taxon>
        <taxon>Bacillati</taxon>
        <taxon>Bacillota</taxon>
        <taxon>Bacilli</taxon>
        <taxon>Bacillales</taxon>
        <taxon>Paenibacillaceae</taxon>
        <taxon>Paenibacillus</taxon>
    </lineage>
</organism>
<gene>
    <name evidence="1" type="ORF">ACFQ4B_06065</name>
</gene>
<keyword evidence="2" id="KW-1185">Reference proteome</keyword>
<proteinExistence type="predicted"/>
<dbReference type="Proteomes" id="UP001597180">
    <property type="component" value="Unassembled WGS sequence"/>
</dbReference>
<sequence length="116" mass="13802">MNNIIEFKSKPTRNLYIVDDYHVVLAHSEDEALRLVQDDYETDEEFEVRLIDDQKEVHVIKSGKVEIILWEREPKPLERLSFKLKVRDFIDGDLKRYAAPSFQDILEDRGAIRQKK</sequence>
<dbReference type="EMBL" id="JBHTLU010000012">
    <property type="protein sequence ID" value="MFD1219675.1"/>
    <property type="molecule type" value="Genomic_DNA"/>
</dbReference>
<protein>
    <submittedName>
        <fullName evidence="1">Uncharacterized protein</fullName>
    </submittedName>
</protein>
<reference evidence="2" key="1">
    <citation type="journal article" date="2019" name="Int. J. Syst. Evol. Microbiol.">
        <title>The Global Catalogue of Microorganisms (GCM) 10K type strain sequencing project: providing services to taxonomists for standard genome sequencing and annotation.</title>
        <authorList>
            <consortium name="The Broad Institute Genomics Platform"/>
            <consortium name="The Broad Institute Genome Sequencing Center for Infectious Disease"/>
            <person name="Wu L."/>
            <person name="Ma J."/>
        </authorList>
    </citation>
    <scope>NUCLEOTIDE SEQUENCE [LARGE SCALE GENOMIC DNA]</scope>
    <source>
        <strain evidence="2">CCUG 53270</strain>
    </source>
</reference>
<evidence type="ECO:0000313" key="2">
    <source>
        <dbReference type="Proteomes" id="UP001597180"/>
    </source>
</evidence>
<evidence type="ECO:0000313" key="1">
    <source>
        <dbReference type="EMBL" id="MFD1219675.1"/>
    </source>
</evidence>
<dbReference type="RefSeq" id="WP_345594807.1">
    <property type="nucleotide sequence ID" value="NZ_BAABJG010000055.1"/>
</dbReference>
<comment type="caution">
    <text evidence="1">The sequence shown here is derived from an EMBL/GenBank/DDBJ whole genome shotgun (WGS) entry which is preliminary data.</text>
</comment>
<accession>A0ABW3UJA6</accession>